<evidence type="ECO:0000256" key="5">
    <source>
        <dbReference type="HAMAP-Rule" id="MF_03197"/>
    </source>
</evidence>
<feature type="binding site" evidence="5">
    <location>
        <begin position="30"/>
        <end position="32"/>
    </location>
    <ligand>
        <name>FMN</name>
        <dbReference type="ChEBI" id="CHEBI:58210"/>
    </ligand>
</feature>
<keyword evidence="3 5" id="KW-0288">FMN</keyword>
<comment type="subcellular location">
    <subcellularLocation>
        <location evidence="5">Mitochondrion</location>
    </subcellularLocation>
</comment>
<comment type="similarity">
    <text evidence="5">Belongs to the UbiX/PAD1 family.</text>
</comment>
<dbReference type="OrthoDB" id="5126881at2759"/>
<proteinExistence type="inferred from homology"/>
<organism evidence="7 8">
    <name type="scientific">Aspergillus ellipticus CBS 707.79</name>
    <dbReference type="NCBI Taxonomy" id="1448320"/>
    <lineage>
        <taxon>Eukaryota</taxon>
        <taxon>Fungi</taxon>
        <taxon>Dikarya</taxon>
        <taxon>Ascomycota</taxon>
        <taxon>Pezizomycotina</taxon>
        <taxon>Eurotiomycetes</taxon>
        <taxon>Eurotiomycetidae</taxon>
        <taxon>Eurotiales</taxon>
        <taxon>Aspergillaceae</taxon>
        <taxon>Aspergillus</taxon>
        <taxon>Aspergillus subgen. Circumdati</taxon>
    </lineage>
</organism>
<dbReference type="Gene3D" id="3.40.50.1950">
    <property type="entry name" value="Flavin prenyltransferase-like"/>
    <property type="match status" value="1"/>
</dbReference>
<comment type="subunit">
    <text evidence="5">Oligomer.</text>
</comment>
<keyword evidence="8" id="KW-1185">Reference proteome</keyword>
<dbReference type="VEuPathDB" id="FungiDB:BO71DRAFT_450336"/>
<dbReference type="EC" id="2.5.1.129" evidence="5"/>
<sequence length="209" mass="22838">MPPKPRLPPSLRPYTTTTKPPTRLTIALTGATGAPYGITTLKFLRELNIESRLIISQWAHSTIKYETPFSIPDVTALATKTYSSDGMIIAPCSVNTLAAIRAGYAEDLISRAADVCIKERRPLVLVVRETPLSAIYLENMLALVRLGGVVFPAVPAFYTRPKGLEAMVEHSVARMLDCVGVDVGGLMPEEGRWEGYRRKQLGYNGTSSS</sequence>
<comment type="function">
    <text evidence="5">Flavin prenyltransferase that catalyzes the synthesis of the prenylated FMN cofactor (prenyl-FMN) for the ferulic acid decarboxylase FDC1. The prenyltransferase is metal-independent and links a dimethylallyl moiety from dimethylallyl monophosphate (DMAP) to the flavin N5 and C6 atoms of FMN.</text>
</comment>
<keyword evidence="5" id="KW-0496">Mitochondrion</keyword>
<dbReference type="GO" id="GO:0005739">
    <property type="term" value="C:mitochondrion"/>
    <property type="evidence" value="ECO:0007669"/>
    <property type="project" value="UniProtKB-SubCell"/>
</dbReference>
<name>A0A319DS09_9EURO</name>
<evidence type="ECO:0000256" key="3">
    <source>
        <dbReference type="ARBA" id="ARBA00022643"/>
    </source>
</evidence>
<keyword evidence="4 5" id="KW-0808">Transferase</keyword>
<feature type="binding site" evidence="5">
    <location>
        <position position="56"/>
    </location>
    <ligand>
        <name>FMN</name>
        <dbReference type="ChEBI" id="CHEBI:58210"/>
    </ligand>
</feature>
<dbReference type="InterPro" id="IPR003382">
    <property type="entry name" value="Flavoprotein"/>
</dbReference>
<evidence type="ECO:0000259" key="6">
    <source>
        <dbReference type="Pfam" id="PF02441"/>
    </source>
</evidence>
<dbReference type="AlphaFoldDB" id="A0A319DS09"/>
<dbReference type="EMBL" id="KZ825880">
    <property type="protein sequence ID" value="PYH94073.1"/>
    <property type="molecule type" value="Genomic_DNA"/>
</dbReference>
<feature type="binding site" evidence="5">
    <location>
        <position position="174"/>
    </location>
    <ligand>
        <name>dimethylallyl phosphate</name>
        <dbReference type="ChEBI" id="CHEBI:88052"/>
    </ligand>
</feature>
<feature type="domain" description="Flavoprotein" evidence="6">
    <location>
        <begin position="23"/>
        <end position="173"/>
    </location>
</feature>
<dbReference type="NCBIfam" id="TIGR00421">
    <property type="entry name" value="ubiX_pad"/>
    <property type="match status" value="1"/>
</dbReference>
<keyword evidence="2 5" id="KW-0285">Flavoprotein</keyword>
<evidence type="ECO:0000313" key="8">
    <source>
        <dbReference type="Proteomes" id="UP000247810"/>
    </source>
</evidence>
<dbReference type="GO" id="GO:0106141">
    <property type="term" value="F:flavin prenyltransferase activity"/>
    <property type="evidence" value="ECO:0007669"/>
    <property type="project" value="UniProtKB-EC"/>
</dbReference>
<evidence type="ECO:0000256" key="2">
    <source>
        <dbReference type="ARBA" id="ARBA00022630"/>
    </source>
</evidence>
<dbReference type="SUPFAM" id="SSF52507">
    <property type="entry name" value="Homo-oligomeric flavin-containing Cys decarboxylases, HFCD"/>
    <property type="match status" value="1"/>
</dbReference>
<evidence type="ECO:0000313" key="7">
    <source>
        <dbReference type="EMBL" id="PYH94073.1"/>
    </source>
</evidence>
<dbReference type="InterPro" id="IPR004507">
    <property type="entry name" value="UbiX-like"/>
</dbReference>
<comment type="catalytic activity">
    <reaction evidence="5">
        <text>dimethylallyl phosphate + FMNH2 = prenylated FMNH2 + phosphate</text>
        <dbReference type="Rhea" id="RHEA:37743"/>
        <dbReference type="ChEBI" id="CHEBI:43474"/>
        <dbReference type="ChEBI" id="CHEBI:57618"/>
        <dbReference type="ChEBI" id="CHEBI:87467"/>
        <dbReference type="ChEBI" id="CHEBI:88052"/>
        <dbReference type="EC" id="2.5.1.129"/>
    </reaction>
</comment>
<accession>A0A319DS09</accession>
<reference evidence="7 8" key="1">
    <citation type="submission" date="2018-02" db="EMBL/GenBank/DDBJ databases">
        <title>The genomes of Aspergillus section Nigri reveals drivers in fungal speciation.</title>
        <authorList>
            <consortium name="DOE Joint Genome Institute"/>
            <person name="Vesth T.C."/>
            <person name="Nybo J."/>
            <person name="Theobald S."/>
            <person name="Brandl J."/>
            <person name="Frisvad J.C."/>
            <person name="Nielsen K.F."/>
            <person name="Lyhne E.K."/>
            <person name="Kogle M.E."/>
            <person name="Kuo A."/>
            <person name="Riley R."/>
            <person name="Clum A."/>
            <person name="Nolan M."/>
            <person name="Lipzen A."/>
            <person name="Salamov A."/>
            <person name="Henrissat B."/>
            <person name="Wiebenga A."/>
            <person name="De vries R.P."/>
            <person name="Grigoriev I.V."/>
            <person name="Mortensen U.H."/>
            <person name="Andersen M.R."/>
            <person name="Baker S.E."/>
        </authorList>
    </citation>
    <scope>NUCLEOTIDE SEQUENCE [LARGE SCALE GENOMIC DNA]</scope>
    <source>
        <strain evidence="7 8">CBS 707.79</strain>
    </source>
</reference>
<keyword evidence="1 5" id="KW-0637">Prenyltransferase</keyword>
<feature type="binding site" evidence="5">
    <location>
        <begin position="93"/>
        <end position="96"/>
    </location>
    <ligand>
        <name>FMN</name>
        <dbReference type="ChEBI" id="CHEBI:58210"/>
    </ligand>
</feature>
<gene>
    <name evidence="5" type="primary">PAD1</name>
    <name evidence="7" type="ORF">BO71DRAFT_450336</name>
</gene>
<feature type="binding site" evidence="5">
    <location>
        <position position="128"/>
    </location>
    <ligand>
        <name>FMN</name>
        <dbReference type="ChEBI" id="CHEBI:58210"/>
    </ligand>
</feature>
<feature type="binding site" evidence="5">
    <location>
        <position position="158"/>
    </location>
    <ligand>
        <name>dimethylallyl phosphate</name>
        <dbReference type="ChEBI" id="CHEBI:88052"/>
    </ligand>
</feature>
<dbReference type="HAMAP" id="MF_01984">
    <property type="entry name" value="ubiX_pad"/>
    <property type="match status" value="1"/>
</dbReference>
<evidence type="ECO:0000256" key="4">
    <source>
        <dbReference type="ARBA" id="ARBA00022679"/>
    </source>
</evidence>
<dbReference type="InterPro" id="IPR036551">
    <property type="entry name" value="Flavin_trans-like"/>
</dbReference>
<dbReference type="Proteomes" id="UP000247810">
    <property type="component" value="Unassembled WGS sequence"/>
</dbReference>
<dbReference type="Pfam" id="PF02441">
    <property type="entry name" value="Flavoprotein"/>
    <property type="match status" value="1"/>
</dbReference>
<dbReference type="STRING" id="1448320.A0A319DS09"/>
<protein>
    <recommendedName>
        <fullName evidence="5">Flavin prenyltransferase PAD1, mitochondrial</fullName>
        <ecNumber evidence="5">2.5.1.129</ecNumber>
    </recommendedName>
</protein>
<evidence type="ECO:0000256" key="1">
    <source>
        <dbReference type="ARBA" id="ARBA00022602"/>
    </source>
</evidence>